<reference evidence="1" key="1">
    <citation type="submission" date="2022-12" db="EMBL/GenBank/DDBJ databases">
        <title>Species Delineation and Comparative Genomics within the Campylobacter ureolyticus Complex.</title>
        <authorList>
            <person name="Maki J."/>
            <person name="Howard M."/>
            <person name="Connelly S."/>
            <person name="Hardy D.J."/>
            <person name="Cameron A."/>
        </authorList>
    </citation>
    <scope>NUCLEOTIDE SEQUENCE</scope>
    <source>
        <strain evidence="1">URMC_786</strain>
    </source>
</reference>
<dbReference type="RefSeq" id="WP_269480139.1">
    <property type="nucleotide sequence ID" value="NZ_JAPXGH010000001.1"/>
</dbReference>
<organism evidence="1 2">
    <name type="scientific">Campylobacter ureolyticus</name>
    <dbReference type="NCBI Taxonomy" id="827"/>
    <lineage>
        <taxon>Bacteria</taxon>
        <taxon>Pseudomonadati</taxon>
        <taxon>Campylobacterota</taxon>
        <taxon>Epsilonproteobacteria</taxon>
        <taxon>Campylobacterales</taxon>
        <taxon>Campylobacteraceae</taxon>
        <taxon>Campylobacter</taxon>
    </lineage>
</organism>
<comment type="caution">
    <text evidence="1">The sequence shown here is derived from an EMBL/GenBank/DDBJ whole genome shotgun (WGS) entry which is preliminary data.</text>
</comment>
<evidence type="ECO:0000313" key="1">
    <source>
        <dbReference type="EMBL" id="MCZ6161800.1"/>
    </source>
</evidence>
<protein>
    <submittedName>
        <fullName evidence="1">Uncharacterized protein</fullName>
    </submittedName>
</protein>
<proteinExistence type="predicted"/>
<dbReference type="EMBL" id="JAPXGP010000003">
    <property type="protein sequence ID" value="MCZ6161800.1"/>
    <property type="molecule type" value="Genomic_DNA"/>
</dbReference>
<accession>A0A9Q4PXH8</accession>
<dbReference type="AlphaFoldDB" id="A0A9Q4PXH8"/>
<sequence>MEFTQQQYKVSYTITGGLIRSGASGEFETDNKEVIKYAASVRITMTNIYETYNEETQCDDTLESSLIFKINANSNVEAGNLTKKLRELFKLGGKLQVEADFPRYQATQKSYIVTSSEIADRWITFIDGEIKKLKPAK</sequence>
<evidence type="ECO:0000313" key="2">
    <source>
        <dbReference type="Proteomes" id="UP001075461"/>
    </source>
</evidence>
<gene>
    <name evidence="1" type="ORF">O6B92_05565</name>
</gene>
<name>A0A9Q4PXH8_9BACT</name>
<dbReference type="Proteomes" id="UP001075461">
    <property type="component" value="Unassembled WGS sequence"/>
</dbReference>